<protein>
    <submittedName>
        <fullName evidence="2">Uncharacterized protein</fullName>
    </submittedName>
</protein>
<dbReference type="Gramene" id="MELO3C033260.2.1">
    <property type="protein sequence ID" value="MELO3C033260.2.1"/>
    <property type="gene ID" value="MELO3C033260.2"/>
</dbReference>
<organism evidence="2">
    <name type="scientific">Cucumis melo</name>
    <name type="common">Muskmelon</name>
    <dbReference type="NCBI Taxonomy" id="3656"/>
    <lineage>
        <taxon>Eukaryota</taxon>
        <taxon>Viridiplantae</taxon>
        <taxon>Streptophyta</taxon>
        <taxon>Embryophyta</taxon>
        <taxon>Tracheophyta</taxon>
        <taxon>Spermatophyta</taxon>
        <taxon>Magnoliopsida</taxon>
        <taxon>eudicotyledons</taxon>
        <taxon>Gunneridae</taxon>
        <taxon>Pentapetalae</taxon>
        <taxon>rosids</taxon>
        <taxon>fabids</taxon>
        <taxon>Cucurbitales</taxon>
        <taxon>Cucurbitaceae</taxon>
        <taxon>Benincaseae</taxon>
        <taxon>Cucumis</taxon>
    </lineage>
</organism>
<feature type="region of interest" description="Disordered" evidence="1">
    <location>
        <begin position="40"/>
        <end position="63"/>
    </location>
</feature>
<evidence type="ECO:0000313" key="2">
    <source>
        <dbReference type="EnsemblPlants" id="MELO3C033260.2.1"/>
    </source>
</evidence>
<dbReference type="EnsemblPlants" id="MELO3C033260.2.1">
    <property type="protein sequence ID" value="MELO3C033260.2.1"/>
    <property type="gene ID" value="MELO3C033260.2"/>
</dbReference>
<name>A0A9I9EFX7_CUCME</name>
<reference evidence="2" key="1">
    <citation type="submission" date="2023-03" db="UniProtKB">
        <authorList>
            <consortium name="EnsemblPlants"/>
        </authorList>
    </citation>
    <scope>IDENTIFICATION</scope>
</reference>
<feature type="compositionally biased region" description="Polar residues" evidence="1">
    <location>
        <begin position="51"/>
        <end position="63"/>
    </location>
</feature>
<sequence length="63" mass="7320">MQIRSIFRSQRTELYSKIASTQSYSKAKNYSNRVENKIPPAPFHVRHHSSVPISNSNQKMNND</sequence>
<dbReference type="AlphaFoldDB" id="A0A9I9EFX7"/>
<accession>A0A9I9EFX7</accession>
<evidence type="ECO:0000256" key="1">
    <source>
        <dbReference type="SAM" id="MobiDB-lite"/>
    </source>
</evidence>
<proteinExistence type="predicted"/>